<name>A0A803LL68_CHEQI</name>
<evidence type="ECO:0000313" key="2">
    <source>
        <dbReference type="EnsemblPlants" id="AUR62014715-RA:cds"/>
    </source>
</evidence>
<dbReference type="InterPro" id="IPR036397">
    <property type="entry name" value="RNaseH_sf"/>
</dbReference>
<dbReference type="InterPro" id="IPR025724">
    <property type="entry name" value="GAG-pre-integrase_dom"/>
</dbReference>
<organism evidence="2 3">
    <name type="scientific">Chenopodium quinoa</name>
    <name type="common">Quinoa</name>
    <dbReference type="NCBI Taxonomy" id="63459"/>
    <lineage>
        <taxon>Eukaryota</taxon>
        <taxon>Viridiplantae</taxon>
        <taxon>Streptophyta</taxon>
        <taxon>Embryophyta</taxon>
        <taxon>Tracheophyta</taxon>
        <taxon>Spermatophyta</taxon>
        <taxon>Magnoliopsida</taxon>
        <taxon>eudicotyledons</taxon>
        <taxon>Gunneridae</taxon>
        <taxon>Pentapetalae</taxon>
        <taxon>Caryophyllales</taxon>
        <taxon>Chenopodiaceae</taxon>
        <taxon>Chenopodioideae</taxon>
        <taxon>Atripliceae</taxon>
        <taxon>Chenopodium</taxon>
    </lineage>
</organism>
<evidence type="ECO:0000313" key="3">
    <source>
        <dbReference type="Proteomes" id="UP000596660"/>
    </source>
</evidence>
<dbReference type="PANTHER" id="PTHR37610:SF97">
    <property type="entry name" value="RETROTRANSPOSON GAG DOMAIN-CONTAINING PROTEIN"/>
    <property type="match status" value="1"/>
</dbReference>
<sequence length="717" mass="80326">MASNSHLENNDPSSNPNSVYYLSNSDLTAIKLVTIVFDGSSFNDWRRSMTIALSARNKLSFVDGSLNQPAPNAQSFRIWNRCNDLVISWILNSLDAFIARSVLYLKTARQIWLDLEERFSQSSGPQLFSVQQQLSDISQSENEGIAEFFTRIKMLWDQMDGLDPLPACICTGCSCTLTQKLFKSQQNQRLIHFLMKVTDKYAHTKSTILMMNPLPTVSKAYGLLLQEETHVKLSNIKNQYNNLDNAAFSARQFSINKPQQYSRQSAEHTSSGSTNAGPRNCVYTRNKLFCDYCKMRNHTRDKCLKIHGYPSDQKAKGKRVAASVQMDDVNIDSDSGDMVNMAITKEQHKQVMQYLERKHATEQGELTGGSSSLGLAETSQLAAHTKTEQTDRIITIPDGKKLKVENIGIVVINPGIILQNVLHVPGFHFNLISVSKLCKDTSCSVSFTVDTCLIQGPSLTKSIVLGEMDKGLYSLTEDLLSSSNNAFNLTGYCCTAIEEAKLWHLRLGHISFDKIKFVKGTDVQGCLAESLCQVCPLAKQTRFSFPVSSIKTTRPFELLHLDVWGPYSHVTHSGCNQFLTIVDDYTKMTWIHLLKNKTDSISVMTQFFSYVSTQYSSNVMPVRSDNAPDLTEAKHDSSTSDIHTEPVVSVPNKFVIDNVAQPIRHSTRPTKPPSHFSDYHCCISTDSWCNLVSFDSLPQHQQDAITTRKQVCHLVTA</sequence>
<dbReference type="Gene3D" id="3.30.420.10">
    <property type="entry name" value="Ribonuclease H-like superfamily/Ribonuclease H"/>
    <property type="match status" value="1"/>
</dbReference>
<dbReference type="Pfam" id="PF13976">
    <property type="entry name" value="gag_pre-integrs"/>
    <property type="match status" value="1"/>
</dbReference>
<dbReference type="Gramene" id="AUR62014715-RA">
    <property type="protein sequence ID" value="AUR62014715-RA:cds"/>
    <property type="gene ID" value="AUR62014715"/>
</dbReference>
<dbReference type="OMA" id="EWSANIA"/>
<reference evidence="2" key="2">
    <citation type="submission" date="2021-03" db="UniProtKB">
        <authorList>
            <consortium name="EnsemblPlants"/>
        </authorList>
    </citation>
    <scope>IDENTIFICATION</scope>
</reference>
<dbReference type="SUPFAM" id="SSF53098">
    <property type="entry name" value="Ribonuclease H-like"/>
    <property type="match status" value="1"/>
</dbReference>
<accession>A0A803LL68</accession>
<dbReference type="PROSITE" id="PS50994">
    <property type="entry name" value="INTEGRASE"/>
    <property type="match status" value="1"/>
</dbReference>
<dbReference type="EnsemblPlants" id="AUR62014715-RA">
    <property type="protein sequence ID" value="AUR62014715-RA:cds"/>
    <property type="gene ID" value="AUR62014715"/>
</dbReference>
<reference evidence="2" key="1">
    <citation type="journal article" date="2017" name="Nature">
        <title>The genome of Chenopodium quinoa.</title>
        <authorList>
            <person name="Jarvis D.E."/>
            <person name="Ho Y.S."/>
            <person name="Lightfoot D.J."/>
            <person name="Schmoeckel S.M."/>
            <person name="Li B."/>
            <person name="Borm T.J.A."/>
            <person name="Ohyanagi H."/>
            <person name="Mineta K."/>
            <person name="Michell C.T."/>
            <person name="Saber N."/>
            <person name="Kharbatia N.M."/>
            <person name="Rupper R.R."/>
            <person name="Sharp A.R."/>
            <person name="Dally N."/>
            <person name="Boughton B.A."/>
            <person name="Woo Y.H."/>
            <person name="Gao G."/>
            <person name="Schijlen E.G.W.M."/>
            <person name="Guo X."/>
            <person name="Momin A.A."/>
            <person name="Negrao S."/>
            <person name="Al-Babili S."/>
            <person name="Gehring C."/>
            <person name="Roessner U."/>
            <person name="Jung C."/>
            <person name="Murphy K."/>
            <person name="Arold S.T."/>
            <person name="Gojobori T."/>
            <person name="van der Linden C.G."/>
            <person name="van Loo E.N."/>
            <person name="Jellen E.N."/>
            <person name="Maughan P.J."/>
            <person name="Tester M."/>
        </authorList>
    </citation>
    <scope>NUCLEOTIDE SEQUENCE [LARGE SCALE GENOMIC DNA]</scope>
    <source>
        <strain evidence="2">cv. PI 614886</strain>
    </source>
</reference>
<dbReference type="Pfam" id="PF22936">
    <property type="entry name" value="Pol_BBD"/>
    <property type="match status" value="1"/>
</dbReference>
<evidence type="ECO:0000259" key="1">
    <source>
        <dbReference type="PROSITE" id="PS50994"/>
    </source>
</evidence>
<dbReference type="GO" id="GO:0015074">
    <property type="term" value="P:DNA integration"/>
    <property type="evidence" value="ECO:0007669"/>
    <property type="project" value="InterPro"/>
</dbReference>
<feature type="domain" description="Integrase catalytic" evidence="1">
    <location>
        <begin position="551"/>
        <end position="651"/>
    </location>
</feature>
<dbReference type="PANTHER" id="PTHR37610">
    <property type="entry name" value="CCHC-TYPE DOMAIN-CONTAINING PROTEIN"/>
    <property type="match status" value="1"/>
</dbReference>
<dbReference type="InterPro" id="IPR029472">
    <property type="entry name" value="Copia-like_N"/>
</dbReference>
<protein>
    <recommendedName>
        <fullName evidence="1">Integrase catalytic domain-containing protein</fullName>
    </recommendedName>
</protein>
<proteinExistence type="predicted"/>
<dbReference type="Pfam" id="PF14244">
    <property type="entry name" value="Retrotran_gag_3"/>
    <property type="match status" value="1"/>
</dbReference>
<dbReference type="AlphaFoldDB" id="A0A803LL68"/>
<dbReference type="InterPro" id="IPR012337">
    <property type="entry name" value="RNaseH-like_sf"/>
</dbReference>
<dbReference type="GO" id="GO:0003676">
    <property type="term" value="F:nucleic acid binding"/>
    <property type="evidence" value="ECO:0007669"/>
    <property type="project" value="InterPro"/>
</dbReference>
<dbReference type="Proteomes" id="UP000596660">
    <property type="component" value="Unplaced"/>
</dbReference>
<dbReference type="InterPro" id="IPR001584">
    <property type="entry name" value="Integrase_cat-core"/>
</dbReference>
<dbReference type="InterPro" id="IPR054722">
    <property type="entry name" value="PolX-like_BBD"/>
</dbReference>
<keyword evidence="3" id="KW-1185">Reference proteome</keyword>